<dbReference type="RefSeq" id="WP_063242803.1">
    <property type="nucleotide sequence ID" value="NZ_LUKF01000002.1"/>
</dbReference>
<evidence type="ECO:0000256" key="1">
    <source>
        <dbReference type="SAM" id="MobiDB-lite"/>
    </source>
</evidence>
<evidence type="ECO:0008006" key="4">
    <source>
        <dbReference type="Google" id="ProtNLM"/>
    </source>
</evidence>
<accession>A0A150WV29</accession>
<reference evidence="2 3" key="1">
    <citation type="submission" date="2016-03" db="EMBL/GenBank/DDBJ databases">
        <authorList>
            <person name="Ploux O."/>
        </authorList>
    </citation>
    <scope>NUCLEOTIDE SEQUENCE [LARGE SCALE GENOMIC DNA]</scope>
    <source>
        <strain evidence="2 3">BER2</strain>
    </source>
</reference>
<gene>
    <name evidence="2" type="ORF">AZI85_14390</name>
</gene>
<dbReference type="Proteomes" id="UP000075391">
    <property type="component" value="Unassembled WGS sequence"/>
</dbReference>
<evidence type="ECO:0000313" key="2">
    <source>
        <dbReference type="EMBL" id="KYG70324.1"/>
    </source>
</evidence>
<dbReference type="EMBL" id="LUKF01000002">
    <property type="protein sequence ID" value="KYG70324.1"/>
    <property type="molecule type" value="Genomic_DNA"/>
</dbReference>
<dbReference type="InterPro" id="IPR011992">
    <property type="entry name" value="EF-hand-dom_pair"/>
</dbReference>
<organism evidence="2 3">
    <name type="scientific">Bdellovibrio bacteriovorus</name>
    <dbReference type="NCBI Taxonomy" id="959"/>
    <lineage>
        <taxon>Bacteria</taxon>
        <taxon>Pseudomonadati</taxon>
        <taxon>Bdellovibrionota</taxon>
        <taxon>Bdellovibrionia</taxon>
        <taxon>Bdellovibrionales</taxon>
        <taxon>Pseudobdellovibrionaceae</taxon>
        <taxon>Bdellovibrio</taxon>
    </lineage>
</organism>
<name>A0A150WV29_BDEBC</name>
<feature type="region of interest" description="Disordered" evidence="1">
    <location>
        <begin position="120"/>
        <end position="142"/>
    </location>
</feature>
<proteinExistence type="predicted"/>
<protein>
    <recommendedName>
        <fullName evidence="4">EF-hand domain-containing protein</fullName>
    </recommendedName>
</protein>
<evidence type="ECO:0000313" key="3">
    <source>
        <dbReference type="Proteomes" id="UP000075391"/>
    </source>
</evidence>
<sequence length="142" mass="15978">MSFTTAKKRGVLQSSMHTIKYHLVCTLLAGTFTTLIGCSSSTLKNNAPLPIDVIPDEITDDEYRDQVCDHFQALDKNKDRRLDQDEAKHLPSWIGHVKPSRPDGKVTIIDVVETANKKFKAHAKTKPDSLTEEEFKNLQEGK</sequence>
<dbReference type="SUPFAM" id="SSF47473">
    <property type="entry name" value="EF-hand"/>
    <property type="match status" value="1"/>
</dbReference>
<feature type="compositionally biased region" description="Basic and acidic residues" evidence="1">
    <location>
        <begin position="125"/>
        <end position="142"/>
    </location>
</feature>
<comment type="caution">
    <text evidence="2">The sequence shown here is derived from an EMBL/GenBank/DDBJ whole genome shotgun (WGS) entry which is preliminary data.</text>
</comment>
<dbReference type="AlphaFoldDB" id="A0A150WV29"/>